<gene>
    <name evidence="2" type="ORF">SLS56_003510</name>
</gene>
<organism evidence="2 3">
    <name type="scientific">Neofusicoccum ribis</name>
    <dbReference type="NCBI Taxonomy" id="45134"/>
    <lineage>
        <taxon>Eukaryota</taxon>
        <taxon>Fungi</taxon>
        <taxon>Dikarya</taxon>
        <taxon>Ascomycota</taxon>
        <taxon>Pezizomycotina</taxon>
        <taxon>Dothideomycetes</taxon>
        <taxon>Dothideomycetes incertae sedis</taxon>
        <taxon>Botryosphaeriales</taxon>
        <taxon>Botryosphaeriaceae</taxon>
        <taxon>Neofusicoccum</taxon>
    </lineage>
</organism>
<dbReference type="EMBL" id="JAJVDC020000028">
    <property type="protein sequence ID" value="KAL1632611.1"/>
    <property type="molecule type" value="Genomic_DNA"/>
</dbReference>
<comment type="caution">
    <text evidence="2">The sequence shown here is derived from an EMBL/GenBank/DDBJ whole genome shotgun (WGS) entry which is preliminary data.</text>
</comment>
<reference evidence="2 3" key="1">
    <citation type="submission" date="2024-02" db="EMBL/GenBank/DDBJ databases">
        <title>De novo assembly and annotation of 12 fungi associated with fruit tree decline syndrome in Ontario, Canada.</title>
        <authorList>
            <person name="Sulman M."/>
            <person name="Ellouze W."/>
            <person name="Ilyukhin E."/>
        </authorList>
    </citation>
    <scope>NUCLEOTIDE SEQUENCE [LARGE SCALE GENOMIC DNA]</scope>
    <source>
        <strain evidence="2 3">M1-105</strain>
    </source>
</reference>
<sequence>MSNSSSAISSMLHPVMEIERLRSERTRLVNAVKVLHQQLSSRAPELYAPPPATADGDDPTAPPTTTTTKTPPPVPPAEKLTVNEIVELIELSQERKKHGGSANDPIHPLVVVRVVVV</sequence>
<evidence type="ECO:0000313" key="3">
    <source>
        <dbReference type="Proteomes" id="UP001521116"/>
    </source>
</evidence>
<evidence type="ECO:0000256" key="1">
    <source>
        <dbReference type="SAM" id="MobiDB-lite"/>
    </source>
</evidence>
<name>A0ABR3T0L4_9PEZI</name>
<accession>A0ABR3T0L4</accession>
<protein>
    <submittedName>
        <fullName evidence="2">Uncharacterized protein</fullName>
    </submittedName>
</protein>
<feature type="region of interest" description="Disordered" evidence="1">
    <location>
        <begin position="39"/>
        <end position="77"/>
    </location>
</feature>
<proteinExistence type="predicted"/>
<dbReference type="Proteomes" id="UP001521116">
    <property type="component" value="Unassembled WGS sequence"/>
</dbReference>
<evidence type="ECO:0000313" key="2">
    <source>
        <dbReference type="EMBL" id="KAL1632611.1"/>
    </source>
</evidence>
<keyword evidence="3" id="KW-1185">Reference proteome</keyword>